<dbReference type="Pfam" id="PF00364">
    <property type="entry name" value="Biotin_lipoyl"/>
    <property type="match status" value="1"/>
</dbReference>
<dbReference type="Gene3D" id="2.40.50.100">
    <property type="match status" value="1"/>
</dbReference>
<dbReference type="InterPro" id="IPR050709">
    <property type="entry name" value="Biotin_Carboxyl_Carrier/Decarb"/>
</dbReference>
<proteinExistence type="predicted"/>
<gene>
    <name evidence="3" type="ORF">C1I92_17145</name>
</gene>
<name>A0A2W2B8G5_9ACTN</name>
<feature type="domain" description="Lipoyl-binding" evidence="2">
    <location>
        <begin position="1"/>
        <end position="69"/>
    </location>
</feature>
<evidence type="ECO:0000313" key="3">
    <source>
        <dbReference type="EMBL" id="PZF82352.1"/>
    </source>
</evidence>
<protein>
    <submittedName>
        <fullName evidence="3">Acetyl-CoA carboxylase biotin carboxyl carrier protein subunit</fullName>
        <ecNumber evidence="3">6.4.1.2</ecNumber>
    </submittedName>
</protein>
<dbReference type="EC" id="6.4.1.2" evidence="3"/>
<dbReference type="InterPro" id="IPR000089">
    <property type="entry name" value="Biotin_lipoyl"/>
</dbReference>
<dbReference type="EMBL" id="POTW01000040">
    <property type="protein sequence ID" value="PZF82352.1"/>
    <property type="molecule type" value="Genomic_DNA"/>
</dbReference>
<evidence type="ECO:0000313" key="4">
    <source>
        <dbReference type="Proteomes" id="UP000248764"/>
    </source>
</evidence>
<dbReference type="PANTHER" id="PTHR45266:SF3">
    <property type="entry name" value="OXALOACETATE DECARBOXYLASE ALPHA CHAIN"/>
    <property type="match status" value="1"/>
</dbReference>
<evidence type="ECO:0000256" key="1">
    <source>
        <dbReference type="ARBA" id="ARBA00023267"/>
    </source>
</evidence>
<comment type="caution">
    <text evidence="3">The sequence shown here is derived from an EMBL/GenBank/DDBJ whole genome shotgun (WGS) entry which is preliminary data.</text>
</comment>
<sequence>MEICADLPAVVLELGVAVGDAVDAGQVVAVLESMKLEIPIETPASGTVTAVHVAVGETVDDGQVLVELGE</sequence>
<dbReference type="CDD" id="cd06850">
    <property type="entry name" value="biotinyl_domain"/>
    <property type="match status" value="1"/>
</dbReference>
<organism evidence="3 4">
    <name type="scientific">Jiangella anatolica</name>
    <dbReference type="NCBI Taxonomy" id="2670374"/>
    <lineage>
        <taxon>Bacteria</taxon>
        <taxon>Bacillati</taxon>
        <taxon>Actinomycetota</taxon>
        <taxon>Actinomycetes</taxon>
        <taxon>Jiangellales</taxon>
        <taxon>Jiangellaceae</taxon>
        <taxon>Jiangella</taxon>
    </lineage>
</organism>
<accession>A0A2W2B8G5</accession>
<dbReference type="InterPro" id="IPR011053">
    <property type="entry name" value="Single_hybrid_motif"/>
</dbReference>
<keyword evidence="3" id="KW-0436">Ligase</keyword>
<dbReference type="AlphaFoldDB" id="A0A2W2B8G5"/>
<dbReference type="RefSeq" id="WP_111255868.1">
    <property type="nucleotide sequence ID" value="NZ_POTW01000040.1"/>
</dbReference>
<dbReference type="GO" id="GO:0003989">
    <property type="term" value="F:acetyl-CoA carboxylase activity"/>
    <property type="evidence" value="ECO:0007669"/>
    <property type="project" value="UniProtKB-EC"/>
</dbReference>
<evidence type="ECO:0000259" key="2">
    <source>
        <dbReference type="PROSITE" id="PS50968"/>
    </source>
</evidence>
<dbReference type="Proteomes" id="UP000248764">
    <property type="component" value="Unassembled WGS sequence"/>
</dbReference>
<dbReference type="PANTHER" id="PTHR45266">
    <property type="entry name" value="OXALOACETATE DECARBOXYLASE ALPHA CHAIN"/>
    <property type="match status" value="1"/>
</dbReference>
<keyword evidence="1" id="KW-0092">Biotin</keyword>
<dbReference type="SUPFAM" id="SSF51230">
    <property type="entry name" value="Single hybrid motif"/>
    <property type="match status" value="1"/>
</dbReference>
<keyword evidence="4" id="KW-1185">Reference proteome</keyword>
<reference evidence="3 4" key="1">
    <citation type="submission" date="2018-01" db="EMBL/GenBank/DDBJ databases">
        <title>Draft genome sequence of Jiangella sp. GTF31.</title>
        <authorList>
            <person name="Sahin N."/>
            <person name="Ay H."/>
            <person name="Saygin H."/>
        </authorList>
    </citation>
    <scope>NUCLEOTIDE SEQUENCE [LARGE SCALE GENOMIC DNA]</scope>
    <source>
        <strain evidence="3 4">GTF31</strain>
    </source>
</reference>
<dbReference type="PROSITE" id="PS50968">
    <property type="entry name" value="BIOTINYL_LIPOYL"/>
    <property type="match status" value="1"/>
</dbReference>